<evidence type="ECO:0000256" key="1">
    <source>
        <dbReference type="ARBA" id="ARBA00022679"/>
    </source>
</evidence>
<keyword evidence="2" id="KW-0012">Acyltransferase</keyword>
<comment type="caution">
    <text evidence="4">The sequence shown here is derived from an EMBL/GenBank/DDBJ whole genome shotgun (WGS) entry which is preliminary data.</text>
</comment>
<dbReference type="EMBL" id="JAEHFW010000001">
    <property type="protein sequence ID" value="MBK0378594.1"/>
    <property type="molecule type" value="Genomic_DNA"/>
</dbReference>
<reference evidence="4" key="1">
    <citation type="submission" date="2020-12" db="EMBL/GenBank/DDBJ databases">
        <title>Bacterial novel species Mucilaginibacter sp. SD-g isolated from soil.</title>
        <authorList>
            <person name="Jung H.-Y."/>
        </authorList>
    </citation>
    <scope>NUCLEOTIDE SEQUENCE</scope>
    <source>
        <strain evidence="4">SD-g</strain>
    </source>
</reference>
<dbReference type="InterPro" id="IPR050832">
    <property type="entry name" value="Bact_Acetyltransf"/>
</dbReference>
<dbReference type="InterPro" id="IPR016181">
    <property type="entry name" value="Acyl_CoA_acyltransferase"/>
</dbReference>
<dbReference type="Gene3D" id="3.40.630.30">
    <property type="match status" value="1"/>
</dbReference>
<dbReference type="Pfam" id="PF00583">
    <property type="entry name" value="Acetyltransf_1"/>
    <property type="match status" value="1"/>
</dbReference>
<name>A0A934ULP9_9SPHI</name>
<evidence type="ECO:0000313" key="4">
    <source>
        <dbReference type="EMBL" id="MBK0378594.1"/>
    </source>
</evidence>
<gene>
    <name evidence="4" type="ORF">I5M19_04715</name>
</gene>
<evidence type="ECO:0000313" key="5">
    <source>
        <dbReference type="Proteomes" id="UP000613193"/>
    </source>
</evidence>
<feature type="domain" description="N-acetyltransferase" evidence="3">
    <location>
        <begin position="1"/>
        <end position="170"/>
    </location>
</feature>
<dbReference type="GO" id="GO:0016747">
    <property type="term" value="F:acyltransferase activity, transferring groups other than amino-acyl groups"/>
    <property type="evidence" value="ECO:0007669"/>
    <property type="project" value="InterPro"/>
</dbReference>
<dbReference type="PROSITE" id="PS51186">
    <property type="entry name" value="GNAT"/>
    <property type="match status" value="1"/>
</dbReference>
<evidence type="ECO:0000256" key="2">
    <source>
        <dbReference type="ARBA" id="ARBA00023315"/>
    </source>
</evidence>
<evidence type="ECO:0000259" key="3">
    <source>
        <dbReference type="PROSITE" id="PS51186"/>
    </source>
</evidence>
<proteinExistence type="predicted"/>
<dbReference type="SUPFAM" id="SSF55729">
    <property type="entry name" value="Acyl-CoA N-acyltransferases (Nat)"/>
    <property type="match status" value="1"/>
</dbReference>
<sequence>MAISNATLTDVPALAALVNSAYRGENSRRGWTTEANMIDGQRIDEATLIDYLTDDHTYILKYTDTDGYLTGCVYLQKQGDKLYLGMLSVSPLLQAKGIGRQLLQAGEQHAKKLNCTSVFMTVIDSRLELISWYERRGYQKTGEIIPLIIPEKYGVLKQPLNMLVLQKNVAD</sequence>
<dbReference type="AlphaFoldDB" id="A0A934ULP9"/>
<dbReference type="InterPro" id="IPR000182">
    <property type="entry name" value="GNAT_dom"/>
</dbReference>
<dbReference type="Proteomes" id="UP000613193">
    <property type="component" value="Unassembled WGS sequence"/>
</dbReference>
<dbReference type="PANTHER" id="PTHR43877">
    <property type="entry name" value="AMINOALKYLPHOSPHONATE N-ACETYLTRANSFERASE-RELATED-RELATED"/>
    <property type="match status" value="1"/>
</dbReference>
<dbReference type="CDD" id="cd04301">
    <property type="entry name" value="NAT_SF"/>
    <property type="match status" value="1"/>
</dbReference>
<organism evidence="4 5">
    <name type="scientific">Mucilaginibacter segetis</name>
    <dbReference type="NCBI Taxonomy" id="2793071"/>
    <lineage>
        <taxon>Bacteria</taxon>
        <taxon>Pseudomonadati</taxon>
        <taxon>Bacteroidota</taxon>
        <taxon>Sphingobacteriia</taxon>
        <taxon>Sphingobacteriales</taxon>
        <taxon>Sphingobacteriaceae</taxon>
        <taxon>Mucilaginibacter</taxon>
    </lineage>
</organism>
<keyword evidence="5" id="KW-1185">Reference proteome</keyword>
<accession>A0A934ULP9</accession>
<dbReference type="RefSeq" id="WP_200064611.1">
    <property type="nucleotide sequence ID" value="NZ_JAEHFW010000001.1"/>
</dbReference>
<keyword evidence="1" id="KW-0808">Transferase</keyword>
<protein>
    <submittedName>
        <fullName evidence="4">GNAT family N-acetyltransferase</fullName>
    </submittedName>
</protein>